<dbReference type="AlphaFoldDB" id="A0A4Q7W0K3"/>
<dbReference type="CDD" id="cd03443">
    <property type="entry name" value="PaaI_thioesterase"/>
    <property type="match status" value="1"/>
</dbReference>
<protein>
    <submittedName>
        <fullName evidence="3">Uncharacterized protein (TIGR00369 family)</fullName>
    </submittedName>
</protein>
<dbReference type="Proteomes" id="UP000293671">
    <property type="component" value="Unassembled WGS sequence"/>
</dbReference>
<name>A0A4Q7W0K3_9BURK</name>
<proteinExistence type="predicted"/>
<dbReference type="RefSeq" id="WP_130430374.1">
    <property type="nucleotide sequence ID" value="NZ_SHKP01000004.1"/>
</dbReference>
<evidence type="ECO:0000256" key="1">
    <source>
        <dbReference type="ARBA" id="ARBA00022801"/>
    </source>
</evidence>
<dbReference type="GO" id="GO:0061522">
    <property type="term" value="F:1,4-dihydroxy-2-naphthoyl-CoA thioesterase activity"/>
    <property type="evidence" value="ECO:0007669"/>
    <property type="project" value="TreeGrafter"/>
</dbReference>
<dbReference type="PANTHER" id="PTHR43240">
    <property type="entry name" value="1,4-DIHYDROXY-2-NAPHTHOYL-COA THIOESTERASE 1"/>
    <property type="match status" value="1"/>
</dbReference>
<evidence type="ECO:0000313" key="3">
    <source>
        <dbReference type="EMBL" id="RZU02630.1"/>
    </source>
</evidence>
<dbReference type="InterPro" id="IPR029069">
    <property type="entry name" value="HotDog_dom_sf"/>
</dbReference>
<reference evidence="3 4" key="1">
    <citation type="submission" date="2019-02" db="EMBL/GenBank/DDBJ databases">
        <title>Genomic Encyclopedia of Type Strains, Phase IV (KMG-IV): sequencing the most valuable type-strain genomes for metagenomic binning, comparative biology and taxonomic classification.</title>
        <authorList>
            <person name="Goeker M."/>
        </authorList>
    </citation>
    <scope>NUCLEOTIDE SEQUENCE [LARGE SCALE GENOMIC DNA]</scope>
    <source>
        <strain evidence="3 4">DSM 19570</strain>
    </source>
</reference>
<dbReference type="OrthoDB" id="9798208at2"/>
<dbReference type="GO" id="GO:0005829">
    <property type="term" value="C:cytosol"/>
    <property type="evidence" value="ECO:0007669"/>
    <property type="project" value="TreeGrafter"/>
</dbReference>
<gene>
    <name evidence="3" type="ORF">EV670_0658</name>
</gene>
<organism evidence="3 4">
    <name type="scientific">Rivibacter subsaxonicus</name>
    <dbReference type="NCBI Taxonomy" id="457575"/>
    <lineage>
        <taxon>Bacteria</taxon>
        <taxon>Pseudomonadati</taxon>
        <taxon>Pseudomonadota</taxon>
        <taxon>Betaproteobacteria</taxon>
        <taxon>Burkholderiales</taxon>
        <taxon>Rivibacter</taxon>
    </lineage>
</organism>
<evidence type="ECO:0000313" key="4">
    <source>
        <dbReference type="Proteomes" id="UP000293671"/>
    </source>
</evidence>
<keyword evidence="1" id="KW-0378">Hydrolase</keyword>
<dbReference type="SUPFAM" id="SSF54637">
    <property type="entry name" value="Thioesterase/thiol ester dehydrase-isomerase"/>
    <property type="match status" value="1"/>
</dbReference>
<dbReference type="EMBL" id="SHKP01000004">
    <property type="protein sequence ID" value="RZU02630.1"/>
    <property type="molecule type" value="Genomic_DNA"/>
</dbReference>
<dbReference type="Gene3D" id="3.10.129.10">
    <property type="entry name" value="Hotdog Thioesterase"/>
    <property type="match status" value="1"/>
</dbReference>
<comment type="caution">
    <text evidence="3">The sequence shown here is derived from an EMBL/GenBank/DDBJ whole genome shotgun (WGS) entry which is preliminary data.</text>
</comment>
<dbReference type="Pfam" id="PF03061">
    <property type="entry name" value="4HBT"/>
    <property type="match status" value="1"/>
</dbReference>
<accession>A0A4Q7W0K3</accession>
<sequence>MYDIATLQQLLAPIFPGLMGVRLLSLAPEHVVAELPVRADLCTAGGIAHGGALMAFADTLGAVGTVLNLGAGKRTTTTDSSTKFIGAARVGTVLTGDCVALHRGRTTMVWQTSISTADGKLCAVVTQTQLVLDGGA</sequence>
<keyword evidence="4" id="KW-1185">Reference proteome</keyword>
<feature type="domain" description="Thioesterase" evidence="2">
    <location>
        <begin position="45"/>
        <end position="123"/>
    </location>
</feature>
<evidence type="ECO:0000259" key="2">
    <source>
        <dbReference type="Pfam" id="PF03061"/>
    </source>
</evidence>
<dbReference type="InterPro" id="IPR003736">
    <property type="entry name" value="PAAI_dom"/>
</dbReference>
<dbReference type="InterPro" id="IPR006683">
    <property type="entry name" value="Thioestr_dom"/>
</dbReference>
<dbReference type="NCBIfam" id="TIGR00369">
    <property type="entry name" value="unchar_dom_1"/>
    <property type="match status" value="1"/>
</dbReference>
<dbReference type="PANTHER" id="PTHR43240:SF8">
    <property type="entry name" value="PHENYLACETIC ACID DEGRADATION-RELATED PROTEIN"/>
    <property type="match status" value="1"/>
</dbReference>